<dbReference type="Gene3D" id="3.10.10.10">
    <property type="entry name" value="HIV Type 1 Reverse Transcriptase, subunit A, domain 1"/>
    <property type="match status" value="1"/>
</dbReference>
<dbReference type="EMBL" id="NCKW01011064">
    <property type="protein sequence ID" value="POM64667.1"/>
    <property type="molecule type" value="Genomic_DNA"/>
</dbReference>
<comment type="caution">
    <text evidence="1">The sequence shown here is derived from an EMBL/GenBank/DDBJ whole genome shotgun (WGS) entry which is preliminary data.</text>
</comment>
<sequence length="295" mass="33339">MGKQPTLTLNEILELPYYADSESENILLRRHAGKLCQLDKTLCEPIKSQAVGGAVLTVTHTTGVGLMLNTAAGPVRCQDLKRCLIVEMDEDEVLVGKILLLNWEWMFIDNLNISHHVLMMTIRLCNLRYSPEKSAFLKTFNRKLADLGWVYENHQGRWCCPVLPVKKPNTGDYRHALQPRCSTKTAEYLLYMTDKGVVTPTHVPQGKTQSELLDAIDAVLQKLDEYGFIFNPKKCSLYQTDIQWCACIINKNGIGYNPERIEAFRSIPPRTTAAELKQYCTPAAGCGLDTWTMLK</sequence>
<dbReference type="AlphaFoldDB" id="A0A2P4XGJ0"/>
<evidence type="ECO:0000313" key="2">
    <source>
        <dbReference type="Proteomes" id="UP000237271"/>
    </source>
</evidence>
<dbReference type="OrthoDB" id="6263434at2759"/>
<dbReference type="InterPro" id="IPR043502">
    <property type="entry name" value="DNA/RNA_pol_sf"/>
</dbReference>
<dbReference type="PANTHER" id="PTHR33064:SF37">
    <property type="entry name" value="RIBONUCLEASE H"/>
    <property type="match status" value="1"/>
</dbReference>
<evidence type="ECO:0000313" key="1">
    <source>
        <dbReference type="EMBL" id="POM64667.1"/>
    </source>
</evidence>
<dbReference type="SUPFAM" id="SSF56672">
    <property type="entry name" value="DNA/RNA polymerases"/>
    <property type="match status" value="1"/>
</dbReference>
<dbReference type="InterPro" id="IPR043128">
    <property type="entry name" value="Rev_trsase/Diguanyl_cyclase"/>
</dbReference>
<proteinExistence type="predicted"/>
<dbReference type="PANTHER" id="PTHR33064">
    <property type="entry name" value="POL PROTEIN"/>
    <property type="match status" value="1"/>
</dbReference>
<keyword evidence="2" id="KW-1185">Reference proteome</keyword>
<organism evidence="1 2">
    <name type="scientific">Phytophthora palmivora</name>
    <dbReference type="NCBI Taxonomy" id="4796"/>
    <lineage>
        <taxon>Eukaryota</taxon>
        <taxon>Sar</taxon>
        <taxon>Stramenopiles</taxon>
        <taxon>Oomycota</taxon>
        <taxon>Peronosporomycetes</taxon>
        <taxon>Peronosporales</taxon>
        <taxon>Peronosporaceae</taxon>
        <taxon>Phytophthora</taxon>
    </lineage>
</organism>
<dbReference type="Gene3D" id="3.30.70.270">
    <property type="match status" value="1"/>
</dbReference>
<reference evidence="1 2" key="1">
    <citation type="journal article" date="2017" name="Genome Biol. Evol.">
        <title>Phytophthora megakarya and P. palmivora, closely related causal agents of cacao black pod rot, underwent increases in genome sizes and gene numbers by different mechanisms.</title>
        <authorList>
            <person name="Ali S.S."/>
            <person name="Shao J."/>
            <person name="Lary D.J."/>
            <person name="Kronmiller B."/>
            <person name="Shen D."/>
            <person name="Strem M.D."/>
            <person name="Amoako-Attah I."/>
            <person name="Akrofi A.Y."/>
            <person name="Begoude B.A."/>
            <person name="Ten Hoopen G.M."/>
            <person name="Coulibaly K."/>
            <person name="Kebe B.I."/>
            <person name="Melnick R.L."/>
            <person name="Guiltinan M.J."/>
            <person name="Tyler B.M."/>
            <person name="Meinhardt L.W."/>
            <person name="Bailey B.A."/>
        </authorList>
    </citation>
    <scope>NUCLEOTIDE SEQUENCE [LARGE SCALE GENOMIC DNA]</scope>
    <source>
        <strain evidence="2">sbr112.9</strain>
    </source>
</reference>
<accession>A0A2P4XGJ0</accession>
<dbReference type="InterPro" id="IPR051320">
    <property type="entry name" value="Viral_Replic_Matur_Polypro"/>
</dbReference>
<protein>
    <submittedName>
        <fullName evidence="1">Uncharacterized protein</fullName>
    </submittedName>
</protein>
<gene>
    <name evidence="1" type="ORF">PHPALM_19772</name>
</gene>
<dbReference type="Proteomes" id="UP000237271">
    <property type="component" value="Unassembled WGS sequence"/>
</dbReference>
<name>A0A2P4XGJ0_9STRA</name>